<organism evidence="2">
    <name type="scientific">hydrocarbon metagenome</name>
    <dbReference type="NCBI Taxonomy" id="938273"/>
    <lineage>
        <taxon>unclassified sequences</taxon>
        <taxon>metagenomes</taxon>
        <taxon>ecological metagenomes</taxon>
    </lineage>
</organism>
<protein>
    <recommendedName>
        <fullName evidence="1">4Fe-4S ferredoxin-type domain-containing protein</fullName>
    </recommendedName>
</protein>
<comment type="caution">
    <text evidence="2">The sequence shown here is derived from an EMBL/GenBank/DDBJ whole genome shotgun (WGS) entry which is preliminary data.</text>
</comment>
<evidence type="ECO:0000313" key="2">
    <source>
        <dbReference type="EMBL" id="KUG26847.1"/>
    </source>
</evidence>
<gene>
    <name evidence="2" type="ORF">ASZ90_003311</name>
</gene>
<feature type="domain" description="4Fe-4S ferredoxin-type" evidence="1">
    <location>
        <begin position="41"/>
        <end position="69"/>
    </location>
</feature>
<dbReference type="AlphaFoldDB" id="A0A0W8G117"/>
<dbReference type="SUPFAM" id="SSF54862">
    <property type="entry name" value="4Fe-4S ferredoxins"/>
    <property type="match status" value="1"/>
</dbReference>
<feature type="domain" description="4Fe-4S ferredoxin-type" evidence="1">
    <location>
        <begin position="11"/>
        <end position="40"/>
    </location>
</feature>
<name>A0A0W8G117_9ZZZZ</name>
<dbReference type="Pfam" id="PF13237">
    <property type="entry name" value="Fer4_10"/>
    <property type="match status" value="1"/>
</dbReference>
<sequence>MYRTAKTGQKLMIEILPDKCDFCGCCVGVCPEDAIELKEADIRIIDELCTNCSKCIWACPIEVIVFNKEGVLKEVI</sequence>
<dbReference type="Gene3D" id="3.30.70.20">
    <property type="match status" value="2"/>
</dbReference>
<dbReference type="PROSITE" id="PS00198">
    <property type="entry name" value="4FE4S_FER_1"/>
    <property type="match status" value="2"/>
</dbReference>
<dbReference type="InterPro" id="IPR017896">
    <property type="entry name" value="4Fe4S_Fe-S-bd"/>
</dbReference>
<accession>A0A0W8G117</accession>
<reference evidence="2" key="1">
    <citation type="journal article" date="2015" name="Proc. Natl. Acad. Sci. U.S.A.">
        <title>Networks of energetic and metabolic interactions define dynamics in microbial communities.</title>
        <authorList>
            <person name="Embree M."/>
            <person name="Liu J.K."/>
            <person name="Al-Bassam M.M."/>
            <person name="Zengler K."/>
        </authorList>
    </citation>
    <scope>NUCLEOTIDE SEQUENCE</scope>
</reference>
<dbReference type="InterPro" id="IPR017900">
    <property type="entry name" value="4Fe4S_Fe_S_CS"/>
</dbReference>
<dbReference type="EMBL" id="LNQE01000397">
    <property type="protein sequence ID" value="KUG26847.1"/>
    <property type="molecule type" value="Genomic_DNA"/>
</dbReference>
<dbReference type="PROSITE" id="PS51379">
    <property type="entry name" value="4FE4S_FER_2"/>
    <property type="match status" value="2"/>
</dbReference>
<proteinExistence type="predicted"/>
<evidence type="ECO:0000259" key="1">
    <source>
        <dbReference type="PROSITE" id="PS51379"/>
    </source>
</evidence>